<dbReference type="AlphaFoldDB" id="A0AAW2XPF3"/>
<reference evidence="2" key="1">
    <citation type="submission" date="2020-06" db="EMBL/GenBank/DDBJ databases">
        <authorList>
            <person name="Li T."/>
            <person name="Hu X."/>
            <person name="Zhang T."/>
            <person name="Song X."/>
            <person name="Zhang H."/>
            <person name="Dai N."/>
            <person name="Sheng W."/>
            <person name="Hou X."/>
            <person name="Wei L."/>
        </authorList>
    </citation>
    <scope>NUCLEOTIDE SEQUENCE</scope>
    <source>
        <strain evidence="2">KEN1</strain>
        <tissue evidence="2">Leaf</tissue>
    </source>
</reference>
<gene>
    <name evidence="2" type="ORF">Slati_0843100</name>
</gene>
<reference evidence="2" key="2">
    <citation type="journal article" date="2024" name="Plant">
        <title>Genomic evolution and insights into agronomic trait innovations of Sesamum species.</title>
        <authorList>
            <person name="Miao H."/>
            <person name="Wang L."/>
            <person name="Qu L."/>
            <person name="Liu H."/>
            <person name="Sun Y."/>
            <person name="Le M."/>
            <person name="Wang Q."/>
            <person name="Wei S."/>
            <person name="Zheng Y."/>
            <person name="Lin W."/>
            <person name="Duan Y."/>
            <person name="Cao H."/>
            <person name="Xiong S."/>
            <person name="Wang X."/>
            <person name="Wei L."/>
            <person name="Li C."/>
            <person name="Ma Q."/>
            <person name="Ju M."/>
            <person name="Zhao R."/>
            <person name="Li G."/>
            <person name="Mu C."/>
            <person name="Tian Q."/>
            <person name="Mei H."/>
            <person name="Zhang T."/>
            <person name="Gao T."/>
            <person name="Zhang H."/>
        </authorList>
    </citation>
    <scope>NUCLEOTIDE SEQUENCE</scope>
    <source>
        <strain evidence="2">KEN1</strain>
    </source>
</reference>
<dbReference type="EMBL" id="JACGWN010000003">
    <property type="protein sequence ID" value="KAL0455039.1"/>
    <property type="molecule type" value="Genomic_DNA"/>
</dbReference>
<accession>A0AAW2XPF3</accession>
<sequence>MEEKVKRLEKENAQLKEAKKEAASHRSQMEKELKCLSKECAEYEEALRKAVEKAVPDCRHSKEGNNFLKAYWASRVDEFKKSDEYQQEVAKIEIPILLQYVQRPIHGSGVSSCWRGALVSGCENRLAPSAKPILLIPQLLLRRTLLKKKDLDSLLGEVEAEVRSPPCSSN</sequence>
<evidence type="ECO:0000256" key="1">
    <source>
        <dbReference type="SAM" id="MobiDB-lite"/>
    </source>
</evidence>
<feature type="region of interest" description="Disordered" evidence="1">
    <location>
        <begin position="1"/>
        <end position="25"/>
    </location>
</feature>
<comment type="caution">
    <text evidence="2">The sequence shown here is derived from an EMBL/GenBank/DDBJ whole genome shotgun (WGS) entry which is preliminary data.</text>
</comment>
<protein>
    <submittedName>
        <fullName evidence="2">Uncharacterized protein</fullName>
    </submittedName>
</protein>
<evidence type="ECO:0000313" key="2">
    <source>
        <dbReference type="EMBL" id="KAL0455039.1"/>
    </source>
</evidence>
<organism evidence="2">
    <name type="scientific">Sesamum latifolium</name>
    <dbReference type="NCBI Taxonomy" id="2727402"/>
    <lineage>
        <taxon>Eukaryota</taxon>
        <taxon>Viridiplantae</taxon>
        <taxon>Streptophyta</taxon>
        <taxon>Embryophyta</taxon>
        <taxon>Tracheophyta</taxon>
        <taxon>Spermatophyta</taxon>
        <taxon>Magnoliopsida</taxon>
        <taxon>eudicotyledons</taxon>
        <taxon>Gunneridae</taxon>
        <taxon>Pentapetalae</taxon>
        <taxon>asterids</taxon>
        <taxon>lamiids</taxon>
        <taxon>Lamiales</taxon>
        <taxon>Pedaliaceae</taxon>
        <taxon>Sesamum</taxon>
    </lineage>
</organism>
<proteinExistence type="predicted"/>
<name>A0AAW2XPF3_9LAMI</name>